<name>A0A4V3QVN2_9SPHN</name>
<dbReference type="InterPro" id="IPR036412">
    <property type="entry name" value="HAD-like_sf"/>
</dbReference>
<dbReference type="PANTHER" id="PTHR31284">
    <property type="entry name" value="ACID PHOSPHATASE-LIKE PROTEIN"/>
    <property type="match status" value="1"/>
</dbReference>
<proteinExistence type="predicted"/>
<keyword evidence="3" id="KW-1185">Reference proteome</keyword>
<evidence type="ECO:0000313" key="3">
    <source>
        <dbReference type="Proteomes" id="UP000309848"/>
    </source>
</evidence>
<sequence>MQYLYGSGEAAALSIQAWQALWTYLRNEIGYRRDKSGVRSVALAPGSTLDNPRFEACGKRPMAVVLDIDETVLLNLGYERDEAMRGAGGYDAARWSRWEATGADKVAAVPGAAEALAAARREGFTVIFNSNRSVATAAQTAAALDHAGLGPADLFDTLWLRGEGEPGGKDARRAKIAQRYCIVAMAGDQLGDFSDLFNAPDAAVAARRNSVGGTLLAPLWGAGWFMLPNPVYGTGLKGGVDEIFPPESHWADPQEKK</sequence>
<keyword evidence="1" id="KW-0732">Signal</keyword>
<accession>A0A4V3QVN2</accession>
<dbReference type="SFLD" id="SFLDS00003">
    <property type="entry name" value="Haloacid_Dehalogenase"/>
    <property type="match status" value="1"/>
</dbReference>
<dbReference type="Proteomes" id="UP000309848">
    <property type="component" value="Unassembled WGS sequence"/>
</dbReference>
<comment type="caution">
    <text evidence="2">The sequence shown here is derived from an EMBL/GenBank/DDBJ whole genome shotgun (WGS) entry which is preliminary data.</text>
</comment>
<dbReference type="Gene3D" id="3.40.50.1000">
    <property type="entry name" value="HAD superfamily/HAD-like"/>
    <property type="match status" value="1"/>
</dbReference>
<dbReference type="AlphaFoldDB" id="A0A4V3QVN2"/>
<dbReference type="InterPro" id="IPR023214">
    <property type="entry name" value="HAD_sf"/>
</dbReference>
<organism evidence="2 3">
    <name type="scientific">Sphingomonas naasensis</name>
    <dbReference type="NCBI Taxonomy" id="1344951"/>
    <lineage>
        <taxon>Bacteria</taxon>
        <taxon>Pseudomonadati</taxon>
        <taxon>Pseudomonadota</taxon>
        <taxon>Alphaproteobacteria</taxon>
        <taxon>Sphingomonadales</taxon>
        <taxon>Sphingomonadaceae</taxon>
        <taxon>Sphingomonas</taxon>
    </lineage>
</organism>
<dbReference type="InterPro" id="IPR005519">
    <property type="entry name" value="Acid_phosphat_B-like"/>
</dbReference>
<protein>
    <submittedName>
        <fullName evidence="2">Acid phosphatase</fullName>
    </submittedName>
</protein>
<evidence type="ECO:0000256" key="1">
    <source>
        <dbReference type="ARBA" id="ARBA00022729"/>
    </source>
</evidence>
<dbReference type="Pfam" id="PF03767">
    <property type="entry name" value="Acid_phosphat_B"/>
    <property type="match status" value="1"/>
</dbReference>
<evidence type="ECO:0000313" key="2">
    <source>
        <dbReference type="EMBL" id="TGX39322.1"/>
    </source>
</evidence>
<dbReference type="InterPro" id="IPR006423">
    <property type="entry name" value="Lipo_e_P4"/>
</dbReference>
<dbReference type="SUPFAM" id="SSF56784">
    <property type="entry name" value="HAD-like"/>
    <property type="match status" value="1"/>
</dbReference>
<dbReference type="SFLD" id="SFLDG01125">
    <property type="entry name" value="C1.1:_Acid_Phosphatase_Like"/>
    <property type="match status" value="1"/>
</dbReference>
<dbReference type="EMBL" id="SRXU01000008">
    <property type="protein sequence ID" value="TGX39322.1"/>
    <property type="molecule type" value="Genomic_DNA"/>
</dbReference>
<dbReference type="GO" id="GO:0009279">
    <property type="term" value="C:cell outer membrane"/>
    <property type="evidence" value="ECO:0007669"/>
    <property type="project" value="InterPro"/>
</dbReference>
<gene>
    <name evidence="2" type="ORF">E5A74_16740</name>
</gene>
<dbReference type="PANTHER" id="PTHR31284:SF10">
    <property type="entry name" value="ACID PHOSPHATASE-LIKE PROTEIN"/>
    <property type="match status" value="1"/>
</dbReference>
<dbReference type="OrthoDB" id="193314at2"/>
<reference evidence="2 3" key="1">
    <citation type="submission" date="2019-04" db="EMBL/GenBank/DDBJ databases">
        <title>Sphingomonas psychrotolerans sp. nov., isolated from soil in the Tianshan Mountains, Xinjiang, China.</title>
        <authorList>
            <person name="Luo Y."/>
            <person name="Sheng H."/>
        </authorList>
    </citation>
    <scope>NUCLEOTIDE SEQUENCE [LARGE SCALE GENOMIC DNA]</scope>
    <source>
        <strain evidence="2 3">KIS18-15</strain>
    </source>
</reference>